<dbReference type="Pfam" id="PF01549">
    <property type="entry name" value="ShK"/>
    <property type="match status" value="1"/>
</dbReference>
<dbReference type="CDD" id="cd09823">
    <property type="entry name" value="peroxinectin_like"/>
    <property type="match status" value="1"/>
</dbReference>
<evidence type="ECO:0000259" key="10">
    <source>
        <dbReference type="PROSITE" id="PS51670"/>
    </source>
</evidence>
<feature type="domain" description="ShKT" evidence="10">
    <location>
        <begin position="42"/>
        <end position="81"/>
    </location>
</feature>
<proteinExistence type="predicted"/>
<keyword evidence="6" id="KW-1015">Disulfide bond</keyword>
<keyword evidence="7" id="KW-0349">Heme</keyword>
<dbReference type="SUPFAM" id="SSF48113">
    <property type="entry name" value="Heme-dependent peroxidases"/>
    <property type="match status" value="1"/>
</dbReference>
<organism evidence="11 12">
    <name type="scientific">Strongyloides stercoralis</name>
    <name type="common">Threadworm</name>
    <dbReference type="NCBI Taxonomy" id="6248"/>
    <lineage>
        <taxon>Eukaryota</taxon>
        <taxon>Metazoa</taxon>
        <taxon>Ecdysozoa</taxon>
        <taxon>Nematoda</taxon>
        <taxon>Chromadorea</taxon>
        <taxon>Rhabditida</taxon>
        <taxon>Tylenchina</taxon>
        <taxon>Panagrolaimomorpha</taxon>
        <taxon>Strongyloidoidea</taxon>
        <taxon>Strongyloididae</taxon>
        <taxon>Strongyloides</taxon>
    </lineage>
</organism>
<keyword evidence="5 9" id="KW-0732">Signal</keyword>
<dbReference type="Gene3D" id="1.10.640.10">
    <property type="entry name" value="Haem peroxidase domain superfamily, animal type"/>
    <property type="match status" value="1"/>
</dbReference>
<dbReference type="FunFam" id="1.10.640.10:FF:000007">
    <property type="entry name" value="Peroxidase mlt-7"/>
    <property type="match status" value="1"/>
</dbReference>
<feature type="chain" id="PRO_5042166040" description="peroxidase" evidence="9">
    <location>
        <begin position="31"/>
        <end position="1103"/>
    </location>
</feature>
<evidence type="ECO:0000256" key="9">
    <source>
        <dbReference type="SAM" id="SignalP"/>
    </source>
</evidence>
<dbReference type="GO" id="GO:0046872">
    <property type="term" value="F:metal ion binding"/>
    <property type="evidence" value="ECO:0007669"/>
    <property type="project" value="UniProtKB-KW"/>
</dbReference>
<sequence length="1103" mass="124258">RSMLISMRKISNWRIKLVLIAILLFNIIETKDDSPITKNFKCRRNGCCDQHEWCRFWASAGECLVNKKWMEENCQLACNACKRLTPKVTTTKKVPSKIPVPEHLLPSKLIALKYINIKTLTLTNKNHKNIAAIKLRYITIIKDLPSNIRLVIDNTQKTYSTKILGKKVITPAKLILSQSTTRRPFKAQIPSNFNGFSVISRLPKKINLINFQNIPKTSQKNSLNHALNFNNTFKFSHTTTIFKKSKFVTTTIQPLPTQKIFKMTHIAQTIIPHSNGNKFHNNILSSTPVIFIATTPLTPTIITTPTTTNKPIFIQNTNISKVDLLPNSDSKRNNSFNTKLLLLDHNTMLNNEESNNSFNNDIFFNKTLTNTSSINNISNNSFILPIDKVPNDKTQNLKDKLSISDNLKHTTQLPNKIETKHGKERINTNKSQPRSFLLSTFTTPASSHLTISSNKNIQTKETPILKTTLRPVIQTIKSTLTSLQQTTVSPIKKSKNVLGSKIEMCKRLLNDPTNIAINIKKNNLIFSSEDNDGRRTIGLDDVIRSNLANACTPRLDEANCERNLCYNLYFRTMDGTCNNLEKPLQGASYRPYNRLLPPEYDDGLGAPVSSIKNNKPSPREINRVLLSSNAVVHAEDYNSLLMQFGQFISHDMAKTTLVPSSKCPGCKNVDGRCMAIKLSPNETNAKFLREGCIKISRSSPICGSGRTKPRQQLNENTGYIDGSPIYGSSVSDLQKFRQGKTPFLKLSNIAGQKTLPFDQSRCKSDKSCTVIFIAGDSRVNLFIGLSSIHILFNREHNRIAGIFKRINPHWSDERVFQETRKLVGAQIQAIVYREYLPKILGSAFMSAIGPYKGYNPNVDATIINEFTSSAFRYGHGMIQEAFPRLGANFKNISFGSYNFVKGTLNSQLLVKQGGIDPILRGMMFTKLKRPQRLTNAITENMFESTDLGSINIQRGRDHGLPSYNKFRELCGLKLAKTLDDISNEILSPLTRNKLLKMYGSIDNIDLFVGAILEDPVLHGLVGPTITCIIGPQFKRTRDGDRFYYENPGIFTPNQLKEIRKSSFSRLLCDNGDNINLVTKEAFRISSLTSCSQIPQMDLSKWKE</sequence>
<dbReference type="InterPro" id="IPR003582">
    <property type="entry name" value="ShKT_dom"/>
</dbReference>
<dbReference type="PROSITE" id="PS51670">
    <property type="entry name" value="SHKT"/>
    <property type="match status" value="1"/>
</dbReference>
<evidence type="ECO:0000313" key="12">
    <source>
        <dbReference type="WBParaSite" id="TCONS_00015385.p1"/>
    </source>
</evidence>
<dbReference type="PROSITE" id="PS50292">
    <property type="entry name" value="PEROXIDASE_3"/>
    <property type="match status" value="1"/>
</dbReference>
<dbReference type="GO" id="GO:0005615">
    <property type="term" value="C:extracellular space"/>
    <property type="evidence" value="ECO:0007669"/>
    <property type="project" value="TreeGrafter"/>
</dbReference>
<accession>A0AAF5DPH1</accession>
<evidence type="ECO:0000256" key="2">
    <source>
        <dbReference type="ARBA" id="ARBA00012313"/>
    </source>
</evidence>
<evidence type="ECO:0000256" key="4">
    <source>
        <dbReference type="ARBA" id="ARBA00022723"/>
    </source>
</evidence>
<dbReference type="PANTHER" id="PTHR11475:SF85">
    <property type="entry name" value="SHKT DOMAIN-CONTAINING PROTEIN"/>
    <property type="match status" value="1"/>
</dbReference>
<evidence type="ECO:0000256" key="7">
    <source>
        <dbReference type="PIRSR" id="PIRSR619791-2"/>
    </source>
</evidence>
<dbReference type="PRINTS" id="PR00457">
    <property type="entry name" value="ANPEROXIDASE"/>
</dbReference>
<dbReference type="InterPro" id="IPR010255">
    <property type="entry name" value="Haem_peroxidase_sf"/>
</dbReference>
<comment type="caution">
    <text evidence="8">Lacks conserved residue(s) required for the propagation of feature annotation.</text>
</comment>
<dbReference type="GO" id="GO:0020037">
    <property type="term" value="F:heme binding"/>
    <property type="evidence" value="ECO:0007669"/>
    <property type="project" value="InterPro"/>
</dbReference>
<protein>
    <recommendedName>
        <fullName evidence="2">peroxidase</fullName>
        <ecNumber evidence="2">1.11.1.7</ecNumber>
    </recommendedName>
</protein>
<evidence type="ECO:0000256" key="5">
    <source>
        <dbReference type="ARBA" id="ARBA00022729"/>
    </source>
</evidence>
<keyword evidence="3" id="KW-0560">Oxidoreductase</keyword>
<keyword evidence="4 7" id="KW-0479">Metal-binding</keyword>
<keyword evidence="3" id="KW-0575">Peroxidase</keyword>
<feature type="signal peptide" evidence="9">
    <location>
        <begin position="1"/>
        <end position="30"/>
    </location>
</feature>
<feature type="binding site" description="axial binding residue" evidence="7">
    <location>
        <position position="875"/>
    </location>
    <ligand>
        <name>heme b</name>
        <dbReference type="ChEBI" id="CHEBI:60344"/>
    </ligand>
    <ligandPart>
        <name>Fe</name>
        <dbReference type="ChEBI" id="CHEBI:18248"/>
    </ligandPart>
</feature>
<comment type="catalytic activity">
    <reaction evidence="1">
        <text>2 a phenolic donor + H2O2 = 2 a phenolic radical donor + 2 H2O</text>
        <dbReference type="Rhea" id="RHEA:56136"/>
        <dbReference type="ChEBI" id="CHEBI:15377"/>
        <dbReference type="ChEBI" id="CHEBI:16240"/>
        <dbReference type="ChEBI" id="CHEBI:139520"/>
        <dbReference type="ChEBI" id="CHEBI:139521"/>
        <dbReference type="EC" id="1.11.1.7"/>
    </reaction>
</comment>
<dbReference type="InterPro" id="IPR037120">
    <property type="entry name" value="Haem_peroxidase_sf_animal"/>
</dbReference>
<evidence type="ECO:0000256" key="3">
    <source>
        <dbReference type="ARBA" id="ARBA00022559"/>
    </source>
</evidence>
<evidence type="ECO:0000313" key="11">
    <source>
        <dbReference type="Proteomes" id="UP000035681"/>
    </source>
</evidence>
<dbReference type="Pfam" id="PF03098">
    <property type="entry name" value="An_peroxidase"/>
    <property type="match status" value="1"/>
</dbReference>
<keyword evidence="11" id="KW-1185">Reference proteome</keyword>
<keyword evidence="7" id="KW-0408">Iron</keyword>
<evidence type="ECO:0000256" key="6">
    <source>
        <dbReference type="ARBA" id="ARBA00023157"/>
    </source>
</evidence>
<evidence type="ECO:0000256" key="8">
    <source>
        <dbReference type="PROSITE-ProRule" id="PRU01005"/>
    </source>
</evidence>
<dbReference type="SMART" id="SM00254">
    <property type="entry name" value="ShKT"/>
    <property type="match status" value="1"/>
</dbReference>
<name>A0AAF5DPH1_STRER</name>
<dbReference type="AlphaFoldDB" id="A0AAF5DPH1"/>
<dbReference type="WBParaSite" id="TCONS_00015385.p1">
    <property type="protein sequence ID" value="TCONS_00015385.p1"/>
    <property type="gene ID" value="XLOC_009642"/>
</dbReference>
<dbReference type="EC" id="1.11.1.7" evidence="2"/>
<evidence type="ECO:0000256" key="1">
    <source>
        <dbReference type="ARBA" id="ARBA00000189"/>
    </source>
</evidence>
<dbReference type="Proteomes" id="UP000035681">
    <property type="component" value="Unplaced"/>
</dbReference>
<dbReference type="GO" id="GO:0006979">
    <property type="term" value="P:response to oxidative stress"/>
    <property type="evidence" value="ECO:0007669"/>
    <property type="project" value="InterPro"/>
</dbReference>
<dbReference type="PANTHER" id="PTHR11475">
    <property type="entry name" value="OXIDASE/PEROXIDASE"/>
    <property type="match status" value="1"/>
</dbReference>
<dbReference type="InterPro" id="IPR019791">
    <property type="entry name" value="Haem_peroxidase_animal"/>
</dbReference>
<dbReference type="GO" id="GO:0140825">
    <property type="term" value="F:lactoperoxidase activity"/>
    <property type="evidence" value="ECO:0007669"/>
    <property type="project" value="UniProtKB-EC"/>
</dbReference>
<reference evidence="12" key="1">
    <citation type="submission" date="2024-02" db="UniProtKB">
        <authorList>
            <consortium name="WormBaseParasite"/>
        </authorList>
    </citation>
    <scope>IDENTIFICATION</scope>
</reference>